<dbReference type="PROSITE" id="PS50011">
    <property type="entry name" value="PROTEIN_KINASE_DOM"/>
    <property type="match status" value="1"/>
</dbReference>
<protein>
    <recommendedName>
        <fullName evidence="1">Protein kinase domain-containing protein</fullName>
    </recommendedName>
</protein>
<dbReference type="Gene3D" id="3.30.200.20">
    <property type="entry name" value="Phosphorylase Kinase, domain 1"/>
    <property type="match status" value="1"/>
</dbReference>
<dbReference type="InterPro" id="IPR000719">
    <property type="entry name" value="Prot_kinase_dom"/>
</dbReference>
<gene>
    <name evidence="2" type="ORF">COHA_007087</name>
</gene>
<dbReference type="InterPro" id="IPR011009">
    <property type="entry name" value="Kinase-like_dom_sf"/>
</dbReference>
<accession>A0AAD5DMT7</accession>
<keyword evidence="3" id="KW-1185">Reference proteome</keyword>
<dbReference type="GO" id="GO:0005524">
    <property type="term" value="F:ATP binding"/>
    <property type="evidence" value="ECO:0007669"/>
    <property type="project" value="InterPro"/>
</dbReference>
<dbReference type="InterPro" id="IPR051681">
    <property type="entry name" value="Ser/Thr_Kinases-Pseudokinases"/>
</dbReference>
<dbReference type="AlphaFoldDB" id="A0AAD5DMT7"/>
<reference evidence="2" key="1">
    <citation type="submission" date="2020-11" db="EMBL/GenBank/DDBJ databases">
        <title>Chlorella ohadii genome sequencing and assembly.</title>
        <authorList>
            <person name="Murik O."/>
            <person name="Treves H."/>
            <person name="Kedem I."/>
            <person name="Shotland Y."/>
            <person name="Kaplan A."/>
        </authorList>
    </citation>
    <scope>NUCLEOTIDE SEQUENCE</scope>
    <source>
        <strain evidence="2">1</strain>
    </source>
</reference>
<dbReference type="Proteomes" id="UP001205105">
    <property type="component" value="Unassembled WGS sequence"/>
</dbReference>
<dbReference type="PIRSF" id="PIRSF000654">
    <property type="entry name" value="Integrin-linked_kinase"/>
    <property type="match status" value="1"/>
</dbReference>
<dbReference type="SMART" id="SM00220">
    <property type="entry name" value="S_TKc"/>
    <property type="match status" value="1"/>
</dbReference>
<name>A0AAD5DMT7_9CHLO</name>
<evidence type="ECO:0000259" key="1">
    <source>
        <dbReference type="PROSITE" id="PS50011"/>
    </source>
</evidence>
<dbReference type="CDD" id="cd13999">
    <property type="entry name" value="STKc_MAP3K-like"/>
    <property type="match status" value="1"/>
</dbReference>
<dbReference type="SUPFAM" id="SSF56112">
    <property type="entry name" value="Protein kinase-like (PK-like)"/>
    <property type="match status" value="1"/>
</dbReference>
<dbReference type="PROSITE" id="PS00108">
    <property type="entry name" value="PROTEIN_KINASE_ST"/>
    <property type="match status" value="1"/>
</dbReference>
<evidence type="ECO:0000313" key="2">
    <source>
        <dbReference type="EMBL" id="KAI7839198.1"/>
    </source>
</evidence>
<dbReference type="Pfam" id="PF07714">
    <property type="entry name" value="PK_Tyr_Ser-Thr"/>
    <property type="match status" value="2"/>
</dbReference>
<proteinExistence type="predicted"/>
<organism evidence="2 3">
    <name type="scientific">Chlorella ohadii</name>
    <dbReference type="NCBI Taxonomy" id="2649997"/>
    <lineage>
        <taxon>Eukaryota</taxon>
        <taxon>Viridiplantae</taxon>
        <taxon>Chlorophyta</taxon>
        <taxon>core chlorophytes</taxon>
        <taxon>Trebouxiophyceae</taxon>
        <taxon>Chlorellales</taxon>
        <taxon>Chlorellaceae</taxon>
        <taxon>Chlorella clade</taxon>
        <taxon>Chlorella</taxon>
    </lineage>
</organism>
<dbReference type="GO" id="GO:0004674">
    <property type="term" value="F:protein serine/threonine kinase activity"/>
    <property type="evidence" value="ECO:0007669"/>
    <property type="project" value="TreeGrafter"/>
</dbReference>
<dbReference type="InterPro" id="IPR001245">
    <property type="entry name" value="Ser-Thr/Tyr_kinase_cat_dom"/>
</dbReference>
<comment type="caution">
    <text evidence="2">The sequence shown here is derived from an EMBL/GenBank/DDBJ whole genome shotgun (WGS) entry which is preliminary data.</text>
</comment>
<dbReference type="EMBL" id="JADXDR010000106">
    <property type="protein sequence ID" value="KAI7839198.1"/>
    <property type="molecule type" value="Genomic_DNA"/>
</dbReference>
<dbReference type="InterPro" id="IPR008271">
    <property type="entry name" value="Ser/Thr_kinase_AS"/>
</dbReference>
<evidence type="ECO:0000313" key="3">
    <source>
        <dbReference type="Proteomes" id="UP001205105"/>
    </source>
</evidence>
<sequence>MCLTDVTYFLQVYLASWFGTEVAVKILIVGHVASASEAQRALSLSAPIMQKLEAEASLLASLRHPHVVNFLGICHEPPCIVTEFCARGSLCDLLAAARSDPEVAAQLSWRRRLTMAADAAVGMLYLHSRSSPAPIIHRDLKSPNLLVDANWSVKVTAALRESFARRSCVAIPGIALHRCINPVPTDFNLSKILEDTTHSTSMAAMNPRWLAPEVMRGGRATKASDVYSFGIVLWELLTWQLPFGPANPWHLVAHVLAGGRLDVHPIDALPGPDTAAFGGGGLEGYLALMRCCWAQAPEQRPGFQQVVQELRALLKLAPPEQQ</sequence>
<dbReference type="PANTHER" id="PTHR44329">
    <property type="entry name" value="SERINE/THREONINE-PROTEIN KINASE TNNI3K-RELATED"/>
    <property type="match status" value="1"/>
</dbReference>
<feature type="domain" description="Protein kinase" evidence="1">
    <location>
        <begin position="1"/>
        <end position="314"/>
    </location>
</feature>
<dbReference type="Gene3D" id="1.10.510.10">
    <property type="entry name" value="Transferase(Phosphotransferase) domain 1"/>
    <property type="match status" value="1"/>
</dbReference>